<keyword evidence="1" id="KW-1133">Transmembrane helix</keyword>
<evidence type="ECO:0000313" key="2">
    <source>
        <dbReference type="EMBL" id="ESO99727.1"/>
    </source>
</evidence>
<gene>
    <name evidence="2" type="ORF">LOTGIDRAFT_173565</name>
</gene>
<organism evidence="2 3">
    <name type="scientific">Lottia gigantea</name>
    <name type="common">Giant owl limpet</name>
    <dbReference type="NCBI Taxonomy" id="225164"/>
    <lineage>
        <taxon>Eukaryota</taxon>
        <taxon>Metazoa</taxon>
        <taxon>Spiralia</taxon>
        <taxon>Lophotrochozoa</taxon>
        <taxon>Mollusca</taxon>
        <taxon>Gastropoda</taxon>
        <taxon>Patellogastropoda</taxon>
        <taxon>Lottioidea</taxon>
        <taxon>Lottiidae</taxon>
        <taxon>Lottia</taxon>
    </lineage>
</organism>
<dbReference type="HOGENOM" id="CLU_2266778_0_0_1"/>
<sequence>MALERRMKKEKEIVGEFDSHMRDDYEVSLMKYVVKPICSTLNYHTHTFGKQYNVCIFLVLIMIVIVNTHLNFIVRNLTSLKGFHVNNLGRLVSVLLISLTVER</sequence>
<dbReference type="GeneID" id="20242430"/>
<proteinExistence type="predicted"/>
<feature type="transmembrane region" description="Helical" evidence="1">
    <location>
        <begin position="52"/>
        <end position="70"/>
    </location>
</feature>
<keyword evidence="1" id="KW-0812">Transmembrane</keyword>
<protein>
    <submittedName>
        <fullName evidence="2">Uncharacterized protein</fullName>
    </submittedName>
</protein>
<dbReference type="KEGG" id="lgi:LOTGIDRAFT_173565"/>
<name>V4AR51_LOTGI</name>
<evidence type="ECO:0000313" key="3">
    <source>
        <dbReference type="Proteomes" id="UP000030746"/>
    </source>
</evidence>
<evidence type="ECO:0000256" key="1">
    <source>
        <dbReference type="SAM" id="Phobius"/>
    </source>
</evidence>
<dbReference type="CTD" id="20242430"/>
<accession>V4AR51</accession>
<dbReference type="Proteomes" id="UP000030746">
    <property type="component" value="Unassembled WGS sequence"/>
</dbReference>
<dbReference type="EMBL" id="KB200938">
    <property type="protein sequence ID" value="ESO99727.1"/>
    <property type="molecule type" value="Genomic_DNA"/>
</dbReference>
<dbReference type="AlphaFoldDB" id="V4AR51"/>
<keyword evidence="3" id="KW-1185">Reference proteome</keyword>
<dbReference type="RefSeq" id="XP_009049586.1">
    <property type="nucleotide sequence ID" value="XM_009051338.1"/>
</dbReference>
<reference evidence="2 3" key="1">
    <citation type="journal article" date="2013" name="Nature">
        <title>Insights into bilaterian evolution from three spiralian genomes.</title>
        <authorList>
            <person name="Simakov O."/>
            <person name="Marletaz F."/>
            <person name="Cho S.J."/>
            <person name="Edsinger-Gonzales E."/>
            <person name="Havlak P."/>
            <person name="Hellsten U."/>
            <person name="Kuo D.H."/>
            <person name="Larsson T."/>
            <person name="Lv J."/>
            <person name="Arendt D."/>
            <person name="Savage R."/>
            <person name="Osoegawa K."/>
            <person name="de Jong P."/>
            <person name="Grimwood J."/>
            <person name="Chapman J.A."/>
            <person name="Shapiro H."/>
            <person name="Aerts A."/>
            <person name="Otillar R.P."/>
            <person name="Terry A.Y."/>
            <person name="Boore J.L."/>
            <person name="Grigoriev I.V."/>
            <person name="Lindberg D.R."/>
            <person name="Seaver E.C."/>
            <person name="Weisblat D.A."/>
            <person name="Putnam N.H."/>
            <person name="Rokhsar D.S."/>
        </authorList>
    </citation>
    <scope>NUCLEOTIDE SEQUENCE [LARGE SCALE GENOMIC DNA]</scope>
</reference>
<keyword evidence="1" id="KW-0472">Membrane</keyword>